<dbReference type="PIRSF" id="PIRSF030092">
    <property type="entry name" value="UCP030092"/>
    <property type="match status" value="1"/>
</dbReference>
<keyword evidence="1" id="KW-0812">Transmembrane</keyword>
<evidence type="ECO:0008006" key="4">
    <source>
        <dbReference type="Google" id="ProtNLM"/>
    </source>
</evidence>
<dbReference type="Pfam" id="PF11877">
    <property type="entry name" value="DUF3397"/>
    <property type="match status" value="1"/>
</dbReference>
<feature type="transmembrane region" description="Helical" evidence="1">
    <location>
        <begin position="6"/>
        <end position="26"/>
    </location>
</feature>
<sequence>MGDIVAHVLAALVTMPLLALFLTYVLARKWVKKKKRAFYFAINVSTLFFIAAVHFLIMALWGKSYLWAIVMFLLVVNFLFTIGYWKKKGDLHMRVVFRLFWRFNFLLFFSLYFSLLVYGMIMRVSSNI</sequence>
<gene>
    <name evidence="2" type="ORF">HNR31_000863</name>
</gene>
<keyword evidence="3" id="KW-1185">Reference proteome</keyword>
<name>A0A7V9Z524_9BACL</name>
<dbReference type="Proteomes" id="UP000523087">
    <property type="component" value="Unassembled WGS sequence"/>
</dbReference>
<dbReference type="AlphaFoldDB" id="A0A7V9Z524"/>
<evidence type="ECO:0000313" key="2">
    <source>
        <dbReference type="EMBL" id="MBA2874093.1"/>
    </source>
</evidence>
<dbReference type="InterPro" id="IPR024515">
    <property type="entry name" value="DUF3397"/>
</dbReference>
<feature type="transmembrane region" description="Helical" evidence="1">
    <location>
        <begin position="105"/>
        <end position="125"/>
    </location>
</feature>
<accession>A0A7V9Z524</accession>
<evidence type="ECO:0000313" key="3">
    <source>
        <dbReference type="Proteomes" id="UP000523087"/>
    </source>
</evidence>
<reference evidence="2 3" key="1">
    <citation type="submission" date="2020-07" db="EMBL/GenBank/DDBJ databases">
        <title>Genomic Encyclopedia of Type Strains, Phase IV (KMG-IV): sequencing the most valuable type-strain genomes for metagenomic binning, comparative biology and taxonomic classification.</title>
        <authorList>
            <person name="Goeker M."/>
        </authorList>
    </citation>
    <scope>NUCLEOTIDE SEQUENCE [LARGE SCALE GENOMIC DNA]</scope>
    <source>
        <strain evidence="2 3">DSM 15730</strain>
    </source>
</reference>
<organism evidence="2 3">
    <name type="scientific">Thermaerobacillus caldiproteolyticus</name>
    <dbReference type="NCBI Taxonomy" id="247480"/>
    <lineage>
        <taxon>Bacteria</taxon>
        <taxon>Bacillati</taxon>
        <taxon>Bacillota</taxon>
        <taxon>Bacilli</taxon>
        <taxon>Bacillales</taxon>
        <taxon>Anoxybacillaceae</taxon>
        <taxon>Thermaerobacillus</taxon>
    </lineage>
</organism>
<keyword evidence="1" id="KW-0472">Membrane</keyword>
<protein>
    <recommendedName>
        <fullName evidence="4">DUF3397 domain-containing protein</fullName>
    </recommendedName>
</protein>
<feature type="transmembrane region" description="Helical" evidence="1">
    <location>
        <begin position="38"/>
        <end position="59"/>
    </location>
</feature>
<dbReference type="EMBL" id="JACDUT010000002">
    <property type="protein sequence ID" value="MBA2874093.1"/>
    <property type="molecule type" value="Genomic_DNA"/>
</dbReference>
<proteinExistence type="predicted"/>
<evidence type="ECO:0000256" key="1">
    <source>
        <dbReference type="SAM" id="Phobius"/>
    </source>
</evidence>
<comment type="caution">
    <text evidence="2">The sequence shown here is derived from an EMBL/GenBank/DDBJ whole genome shotgun (WGS) entry which is preliminary data.</text>
</comment>
<feature type="transmembrane region" description="Helical" evidence="1">
    <location>
        <begin position="65"/>
        <end position="85"/>
    </location>
</feature>
<dbReference type="InterPro" id="IPR016945">
    <property type="entry name" value="UCP030092"/>
</dbReference>
<dbReference type="RefSeq" id="WP_181555026.1">
    <property type="nucleotide sequence ID" value="NZ_JACDUT010000002.1"/>
</dbReference>
<keyword evidence="1" id="KW-1133">Transmembrane helix</keyword>